<evidence type="ECO:0000256" key="1">
    <source>
        <dbReference type="SAM" id="Coils"/>
    </source>
</evidence>
<evidence type="ECO:0000259" key="2">
    <source>
        <dbReference type="Pfam" id="PF25298"/>
    </source>
</evidence>
<dbReference type="EMBL" id="HBUF01592799">
    <property type="protein sequence ID" value="CAG6773901.1"/>
    <property type="molecule type" value="Transcribed_RNA"/>
</dbReference>
<feature type="domain" description="FP protein C-terminal" evidence="2">
    <location>
        <begin position="185"/>
        <end position="235"/>
    </location>
</feature>
<dbReference type="AlphaFoldDB" id="A0A8D9B2D2"/>
<sequence length="243" mass="28201">MGPNANEITQIIRTEMNAAETRLMEKMTNTMKSVMTEEIEKFKKVIDTQNEIIKKLEESNKKLEESNNLLTIRVNDLEQYSIRSNIQITNIPEQAQEDLEKMICELGEKVGVKLDFKQDIQAIHRVPTKSTRSPKPIIVKFSNRQLRNTFIKKAKEKKMKCSQMDSTKDLLFSGNNQIYLNDHLTPANNKIFYEARKCVKEKRAKSAWTRDGKIYVKRDDMSPPVQISSVEKLNAFRPYNAVI</sequence>
<reference evidence="3" key="1">
    <citation type="submission" date="2021-05" db="EMBL/GenBank/DDBJ databases">
        <authorList>
            <person name="Alioto T."/>
            <person name="Alioto T."/>
            <person name="Gomez Garrido J."/>
        </authorList>
    </citation>
    <scope>NUCLEOTIDE SEQUENCE</scope>
</reference>
<dbReference type="PANTHER" id="PTHR11505">
    <property type="entry name" value="L1 TRANSPOSABLE ELEMENT-RELATED"/>
    <property type="match status" value="1"/>
</dbReference>
<evidence type="ECO:0000313" key="3">
    <source>
        <dbReference type="EMBL" id="CAG6773901.1"/>
    </source>
</evidence>
<feature type="coiled-coil region" evidence="1">
    <location>
        <begin position="39"/>
        <end position="80"/>
    </location>
</feature>
<dbReference type="InterPro" id="IPR057251">
    <property type="entry name" value="FP_C"/>
</dbReference>
<dbReference type="Gene3D" id="3.30.70.1820">
    <property type="entry name" value="L1 transposable element, RRM domain"/>
    <property type="match status" value="1"/>
</dbReference>
<protein>
    <recommendedName>
        <fullName evidence="2">FP protein C-terminal domain-containing protein</fullName>
    </recommendedName>
</protein>
<organism evidence="3">
    <name type="scientific">Cacopsylla melanoneura</name>
    <dbReference type="NCBI Taxonomy" id="428564"/>
    <lineage>
        <taxon>Eukaryota</taxon>
        <taxon>Metazoa</taxon>
        <taxon>Ecdysozoa</taxon>
        <taxon>Arthropoda</taxon>
        <taxon>Hexapoda</taxon>
        <taxon>Insecta</taxon>
        <taxon>Pterygota</taxon>
        <taxon>Neoptera</taxon>
        <taxon>Paraneoptera</taxon>
        <taxon>Hemiptera</taxon>
        <taxon>Sternorrhyncha</taxon>
        <taxon>Psylloidea</taxon>
        <taxon>Psyllidae</taxon>
        <taxon>Psyllinae</taxon>
        <taxon>Cacopsylla</taxon>
    </lineage>
</organism>
<accession>A0A8D9B2D2</accession>
<proteinExistence type="predicted"/>
<dbReference type="Pfam" id="PF25298">
    <property type="entry name" value="Baculo_FP_2nd"/>
    <property type="match status" value="1"/>
</dbReference>
<keyword evidence="1" id="KW-0175">Coiled coil</keyword>
<dbReference type="InterPro" id="IPR004244">
    <property type="entry name" value="Transposase_22"/>
</dbReference>
<name>A0A8D9B2D2_9HEMI</name>